<feature type="compositionally biased region" description="Basic residues" evidence="1">
    <location>
        <begin position="1"/>
        <end position="11"/>
    </location>
</feature>
<comment type="caution">
    <text evidence="3">The sequence shown here is derived from an EMBL/GenBank/DDBJ whole genome shotgun (WGS) entry which is preliminary data.</text>
</comment>
<dbReference type="PROSITE" id="PS50878">
    <property type="entry name" value="RT_POL"/>
    <property type="match status" value="1"/>
</dbReference>
<dbReference type="Pfam" id="PF00078">
    <property type="entry name" value="RVT_1"/>
    <property type="match status" value="1"/>
</dbReference>
<proteinExistence type="predicted"/>
<dbReference type="AlphaFoldDB" id="A0A8X6UEV6"/>
<sequence length="347" mass="39125">PSRLTKAKRNNRINELSEGLPGDLPLAPPLQSNANSPVINNHVPETPSIDIQRPLIIDAFLEPLNTILDVDDLEEAFGQFQNLMESLTKVMQDHFHLSFPPGNVKKGPVKPFDSQNAQKVQRLNRLNRRRCIRNIVNSNSSRCPASKESILSYFKNCWSAPNLNFSLPSSSSPDLPPILDILSPEAVSSCLHGCENSAPGPDLLTYQHWREADPKKIILSRVFNICLKLKDIPQVWKLSNCILLPKKGDPSALENWRPISLSNTVYKLFSKCLTRKLQDWCEMNNIISRCQKGFTPYDGVDEHNFIIGQHLENARRSHTNAFLVWLDISNAFGSISHEVLFSTLKNA</sequence>
<evidence type="ECO:0000256" key="1">
    <source>
        <dbReference type="SAM" id="MobiDB-lite"/>
    </source>
</evidence>
<dbReference type="SUPFAM" id="SSF56672">
    <property type="entry name" value="DNA/RNA polymerases"/>
    <property type="match status" value="1"/>
</dbReference>
<evidence type="ECO:0000313" key="4">
    <source>
        <dbReference type="Proteomes" id="UP000887013"/>
    </source>
</evidence>
<dbReference type="OrthoDB" id="6435358at2759"/>
<dbReference type="EMBL" id="BMAW01128419">
    <property type="protein sequence ID" value="GFU25383.1"/>
    <property type="molecule type" value="Genomic_DNA"/>
</dbReference>
<keyword evidence="4" id="KW-1185">Reference proteome</keyword>
<dbReference type="PANTHER" id="PTHR19446">
    <property type="entry name" value="REVERSE TRANSCRIPTASES"/>
    <property type="match status" value="1"/>
</dbReference>
<feature type="domain" description="Reverse transcriptase" evidence="2">
    <location>
        <begin position="225"/>
        <end position="347"/>
    </location>
</feature>
<organism evidence="3 4">
    <name type="scientific">Nephila pilipes</name>
    <name type="common">Giant wood spider</name>
    <name type="synonym">Nephila maculata</name>
    <dbReference type="NCBI Taxonomy" id="299642"/>
    <lineage>
        <taxon>Eukaryota</taxon>
        <taxon>Metazoa</taxon>
        <taxon>Ecdysozoa</taxon>
        <taxon>Arthropoda</taxon>
        <taxon>Chelicerata</taxon>
        <taxon>Arachnida</taxon>
        <taxon>Araneae</taxon>
        <taxon>Araneomorphae</taxon>
        <taxon>Entelegynae</taxon>
        <taxon>Araneoidea</taxon>
        <taxon>Nephilidae</taxon>
        <taxon>Nephila</taxon>
    </lineage>
</organism>
<dbReference type="InterPro" id="IPR043502">
    <property type="entry name" value="DNA/RNA_pol_sf"/>
</dbReference>
<dbReference type="InterPro" id="IPR000477">
    <property type="entry name" value="RT_dom"/>
</dbReference>
<protein>
    <submittedName>
        <fullName evidence="3">Retrovirus-related Pol polyprotein from type-1 retrotransposable element R2</fullName>
    </submittedName>
</protein>
<feature type="region of interest" description="Disordered" evidence="1">
    <location>
        <begin position="1"/>
        <end position="33"/>
    </location>
</feature>
<gene>
    <name evidence="3" type="primary">PO21_16</name>
    <name evidence="3" type="ORF">NPIL_225471</name>
</gene>
<evidence type="ECO:0000313" key="3">
    <source>
        <dbReference type="EMBL" id="GFU25383.1"/>
    </source>
</evidence>
<dbReference type="CDD" id="cd01650">
    <property type="entry name" value="RT_nLTR_like"/>
    <property type="match status" value="1"/>
</dbReference>
<feature type="non-terminal residue" evidence="3">
    <location>
        <position position="1"/>
    </location>
</feature>
<dbReference type="Proteomes" id="UP000887013">
    <property type="component" value="Unassembled WGS sequence"/>
</dbReference>
<dbReference type="GO" id="GO:0071897">
    <property type="term" value="P:DNA biosynthetic process"/>
    <property type="evidence" value="ECO:0007669"/>
    <property type="project" value="UniProtKB-ARBA"/>
</dbReference>
<name>A0A8X6UEV6_NEPPI</name>
<accession>A0A8X6UEV6</accession>
<reference evidence="3" key="1">
    <citation type="submission" date="2020-08" db="EMBL/GenBank/DDBJ databases">
        <title>Multicomponent nature underlies the extraordinary mechanical properties of spider dragline silk.</title>
        <authorList>
            <person name="Kono N."/>
            <person name="Nakamura H."/>
            <person name="Mori M."/>
            <person name="Yoshida Y."/>
            <person name="Ohtoshi R."/>
            <person name="Malay A.D."/>
            <person name="Moran D.A.P."/>
            <person name="Tomita M."/>
            <person name="Numata K."/>
            <person name="Arakawa K."/>
        </authorList>
    </citation>
    <scope>NUCLEOTIDE SEQUENCE</scope>
</reference>
<evidence type="ECO:0000259" key="2">
    <source>
        <dbReference type="PROSITE" id="PS50878"/>
    </source>
</evidence>